<accession>A0AA88CUG7</accession>
<comment type="caution">
    <text evidence="3">The sequence shown here is derived from an EMBL/GenBank/DDBJ whole genome shotgun (WGS) entry which is preliminary data.</text>
</comment>
<evidence type="ECO:0000313" key="4">
    <source>
        <dbReference type="Proteomes" id="UP001187192"/>
    </source>
</evidence>
<reference evidence="3" key="1">
    <citation type="submission" date="2023-07" db="EMBL/GenBank/DDBJ databases">
        <title>draft genome sequence of fig (Ficus carica).</title>
        <authorList>
            <person name="Takahashi T."/>
            <person name="Nishimura K."/>
        </authorList>
    </citation>
    <scope>NUCLEOTIDE SEQUENCE</scope>
</reference>
<evidence type="ECO:0000313" key="3">
    <source>
        <dbReference type="EMBL" id="GMN32245.1"/>
    </source>
</evidence>
<evidence type="ECO:0000256" key="2">
    <source>
        <dbReference type="SAM" id="SignalP"/>
    </source>
</evidence>
<feature type="chain" id="PRO_5041730112" evidence="2">
    <location>
        <begin position="32"/>
        <end position="103"/>
    </location>
</feature>
<dbReference type="AlphaFoldDB" id="A0AA88CUG7"/>
<dbReference type="PANTHER" id="PTHR35472">
    <property type="match status" value="1"/>
</dbReference>
<feature type="compositionally biased region" description="Polar residues" evidence="1">
    <location>
        <begin position="57"/>
        <end position="68"/>
    </location>
</feature>
<feature type="region of interest" description="Disordered" evidence="1">
    <location>
        <begin position="37"/>
        <end position="103"/>
    </location>
</feature>
<proteinExistence type="predicted"/>
<dbReference type="Proteomes" id="UP001187192">
    <property type="component" value="Unassembled WGS sequence"/>
</dbReference>
<organism evidence="3 4">
    <name type="scientific">Ficus carica</name>
    <name type="common">Common fig</name>
    <dbReference type="NCBI Taxonomy" id="3494"/>
    <lineage>
        <taxon>Eukaryota</taxon>
        <taxon>Viridiplantae</taxon>
        <taxon>Streptophyta</taxon>
        <taxon>Embryophyta</taxon>
        <taxon>Tracheophyta</taxon>
        <taxon>Spermatophyta</taxon>
        <taxon>Magnoliopsida</taxon>
        <taxon>eudicotyledons</taxon>
        <taxon>Gunneridae</taxon>
        <taxon>Pentapetalae</taxon>
        <taxon>rosids</taxon>
        <taxon>fabids</taxon>
        <taxon>Rosales</taxon>
        <taxon>Moraceae</taxon>
        <taxon>Ficeae</taxon>
        <taxon>Ficus</taxon>
    </lineage>
</organism>
<dbReference type="EMBL" id="BTGU01000003">
    <property type="protein sequence ID" value="GMN32245.1"/>
    <property type="molecule type" value="Genomic_DNA"/>
</dbReference>
<protein>
    <submittedName>
        <fullName evidence="3">Uncharacterized protein</fullName>
    </submittedName>
</protein>
<feature type="signal peptide" evidence="2">
    <location>
        <begin position="1"/>
        <end position="31"/>
    </location>
</feature>
<sequence>MGMQKNPKLPCMLLLIIILLIMMMISQFSSCRHVSRFRTTTTEEEEKETAKKTAKTGTPTQFSSQFSWHSFAEPPQQSRGSKIDPRYRASLRAVPGGPNPLHN</sequence>
<dbReference type="InterPro" id="IPR055317">
    <property type="entry name" value="CLE14-like"/>
</dbReference>
<name>A0AA88CUG7_FICCA</name>
<keyword evidence="2" id="KW-0732">Signal</keyword>
<dbReference type="PANTHER" id="PTHR35472:SF4">
    <property type="entry name" value="DUF19 DOMAIN-CONTAINING PROTEIN"/>
    <property type="match status" value="1"/>
</dbReference>
<gene>
    <name evidence="3" type="ORF">TIFTF001_003582</name>
</gene>
<keyword evidence="4" id="KW-1185">Reference proteome</keyword>
<evidence type="ECO:0000256" key="1">
    <source>
        <dbReference type="SAM" id="MobiDB-lite"/>
    </source>
</evidence>
<dbReference type="Gramene" id="FCD_00006895-RA">
    <property type="protein sequence ID" value="FCD_00006895-RA:cds"/>
    <property type="gene ID" value="FCD_00006895"/>
</dbReference>